<dbReference type="InterPro" id="IPR036451">
    <property type="entry name" value="CblAdoTrfase-like_sf"/>
</dbReference>
<sequence>MSSFSDSQIGRELKKIQQDIFNISGDISLPDSESVLLKKERIKDIEDHIDIITNKLPPLKEFILPGGSEHISRLHIARTSCRNAERSLISMYGNENLNQLHAKYMNRLSDYLFLLARLVKHNEGVKEEHWDLEK</sequence>
<evidence type="ECO:0000313" key="5">
    <source>
        <dbReference type="EMBL" id="SVA21260.1"/>
    </source>
</evidence>
<evidence type="ECO:0000256" key="3">
    <source>
        <dbReference type="ARBA" id="ARBA00022840"/>
    </source>
</evidence>
<evidence type="ECO:0000256" key="1">
    <source>
        <dbReference type="ARBA" id="ARBA00022679"/>
    </source>
</evidence>
<organism evidence="5">
    <name type="scientific">marine metagenome</name>
    <dbReference type="NCBI Taxonomy" id="408172"/>
    <lineage>
        <taxon>unclassified sequences</taxon>
        <taxon>metagenomes</taxon>
        <taxon>ecological metagenomes</taxon>
    </lineage>
</organism>
<dbReference type="GO" id="GO:0008817">
    <property type="term" value="F:corrinoid adenosyltransferase activity"/>
    <property type="evidence" value="ECO:0007669"/>
    <property type="project" value="TreeGrafter"/>
</dbReference>
<keyword evidence="3" id="KW-0067">ATP-binding</keyword>
<accession>A0A381TZ40</accession>
<protein>
    <recommendedName>
        <fullName evidence="4">Cobalamin adenosyltransferase-like domain-containing protein</fullName>
    </recommendedName>
</protein>
<gene>
    <name evidence="5" type="ORF">METZ01_LOCUS74114</name>
</gene>
<dbReference type="Gene3D" id="1.20.1200.10">
    <property type="entry name" value="Cobalamin adenosyltransferase-like"/>
    <property type="match status" value="1"/>
</dbReference>
<name>A0A381TZ40_9ZZZZ</name>
<dbReference type="PANTHER" id="PTHR12213">
    <property type="entry name" value="CORRINOID ADENOSYLTRANSFERASE"/>
    <property type="match status" value="1"/>
</dbReference>
<dbReference type="InterPro" id="IPR029499">
    <property type="entry name" value="PduO-typ"/>
</dbReference>
<evidence type="ECO:0000256" key="2">
    <source>
        <dbReference type="ARBA" id="ARBA00022741"/>
    </source>
</evidence>
<dbReference type="SUPFAM" id="SSF89028">
    <property type="entry name" value="Cobalamin adenosyltransferase-like"/>
    <property type="match status" value="1"/>
</dbReference>
<dbReference type="NCBIfam" id="TIGR00636">
    <property type="entry name" value="PduO_Nterm"/>
    <property type="match status" value="1"/>
</dbReference>
<dbReference type="Pfam" id="PF01923">
    <property type="entry name" value="Cob_adeno_trans"/>
    <property type="match status" value="1"/>
</dbReference>
<evidence type="ECO:0000259" key="4">
    <source>
        <dbReference type="Pfam" id="PF01923"/>
    </source>
</evidence>
<dbReference type="AlphaFoldDB" id="A0A381TZ40"/>
<dbReference type="EMBL" id="UINC01005427">
    <property type="protein sequence ID" value="SVA21260.1"/>
    <property type="molecule type" value="Genomic_DNA"/>
</dbReference>
<reference evidence="5" key="1">
    <citation type="submission" date="2018-05" db="EMBL/GenBank/DDBJ databases">
        <authorList>
            <person name="Lanie J.A."/>
            <person name="Ng W.-L."/>
            <person name="Kazmierczak K.M."/>
            <person name="Andrzejewski T.M."/>
            <person name="Davidsen T.M."/>
            <person name="Wayne K.J."/>
            <person name="Tettelin H."/>
            <person name="Glass J.I."/>
            <person name="Rusch D."/>
            <person name="Podicherti R."/>
            <person name="Tsui H.-C.T."/>
            <person name="Winkler M.E."/>
        </authorList>
    </citation>
    <scope>NUCLEOTIDE SEQUENCE</scope>
</reference>
<keyword evidence="2" id="KW-0547">Nucleotide-binding</keyword>
<dbReference type="GO" id="GO:0005524">
    <property type="term" value="F:ATP binding"/>
    <property type="evidence" value="ECO:0007669"/>
    <property type="project" value="UniProtKB-KW"/>
</dbReference>
<proteinExistence type="predicted"/>
<feature type="domain" description="Cobalamin adenosyltransferase-like" evidence="4">
    <location>
        <begin position="6"/>
        <end position="118"/>
    </location>
</feature>
<dbReference type="PANTHER" id="PTHR12213:SF0">
    <property type="entry name" value="CORRINOID ADENOSYLTRANSFERASE MMAB"/>
    <property type="match status" value="1"/>
</dbReference>
<dbReference type="InterPro" id="IPR016030">
    <property type="entry name" value="CblAdoTrfase-like"/>
</dbReference>
<keyword evidence="1" id="KW-0808">Transferase</keyword>